<evidence type="ECO:0000256" key="2">
    <source>
        <dbReference type="SAM" id="Phobius"/>
    </source>
</evidence>
<keyword evidence="4" id="KW-1185">Reference proteome</keyword>
<reference evidence="3 4" key="1">
    <citation type="submission" date="2024-10" db="EMBL/GenBank/DDBJ databases">
        <title>The Natural Products Discovery Center: Release of the First 8490 Sequenced Strains for Exploring Actinobacteria Biosynthetic Diversity.</title>
        <authorList>
            <person name="Kalkreuter E."/>
            <person name="Kautsar S.A."/>
            <person name="Yang D."/>
            <person name="Bader C.D."/>
            <person name="Teijaro C.N."/>
            <person name="Fluegel L."/>
            <person name="Davis C.M."/>
            <person name="Simpson J.R."/>
            <person name="Lauterbach L."/>
            <person name="Steele A.D."/>
            <person name="Gui C."/>
            <person name="Meng S."/>
            <person name="Li G."/>
            <person name="Viehrig K."/>
            <person name="Ye F."/>
            <person name="Su P."/>
            <person name="Kiefer A.F."/>
            <person name="Nichols A."/>
            <person name="Cepeda A.J."/>
            <person name="Yan W."/>
            <person name="Fan B."/>
            <person name="Jiang Y."/>
            <person name="Adhikari A."/>
            <person name="Zheng C.-J."/>
            <person name="Schuster L."/>
            <person name="Cowan T.M."/>
            <person name="Smanski M.J."/>
            <person name="Chevrette M.G."/>
            <person name="De Carvalho L.P.S."/>
            <person name="Shen B."/>
        </authorList>
    </citation>
    <scope>NUCLEOTIDE SEQUENCE [LARGE SCALE GENOMIC DNA]</scope>
    <source>
        <strain evidence="3 4">NPDC000087</strain>
    </source>
</reference>
<sequence>MTPSDDLSPPRRPIFFPVVIATIFLTIIGGTVGFMLGERQRNDDGGAGPQETTTTQTAAEPPSTSPSGSSCPPEAIKLAATDLRQVFKIITTNGTTVWICQDSAGSLYYQAKTRSEDGQLVQGRNGLFLDDVERLGEDEYRATATNGNTFEVNRSHLLVHFATTDRDEEYSVKTAE</sequence>
<organism evidence="3 4">
    <name type="scientific">Paractinoplanes globisporus</name>
    <dbReference type="NCBI Taxonomy" id="113565"/>
    <lineage>
        <taxon>Bacteria</taxon>
        <taxon>Bacillati</taxon>
        <taxon>Actinomycetota</taxon>
        <taxon>Actinomycetes</taxon>
        <taxon>Micromonosporales</taxon>
        <taxon>Micromonosporaceae</taxon>
        <taxon>Paractinoplanes</taxon>
    </lineage>
</organism>
<feature type="region of interest" description="Disordered" evidence="1">
    <location>
        <begin position="39"/>
        <end position="73"/>
    </location>
</feature>
<gene>
    <name evidence="3" type="ORF">ACFY35_15655</name>
</gene>
<name>A0ABW6WDX2_9ACTN</name>
<keyword evidence="2" id="KW-1133">Transmembrane helix</keyword>
<evidence type="ECO:0000313" key="4">
    <source>
        <dbReference type="Proteomes" id="UP001602245"/>
    </source>
</evidence>
<proteinExistence type="predicted"/>
<dbReference type="RefSeq" id="WP_157296494.1">
    <property type="nucleotide sequence ID" value="NZ_JBIAZU010000003.1"/>
</dbReference>
<keyword evidence="2" id="KW-0472">Membrane</keyword>
<accession>A0ABW6WDX2</accession>
<feature type="compositionally biased region" description="Low complexity" evidence="1">
    <location>
        <begin position="49"/>
        <end position="73"/>
    </location>
</feature>
<dbReference type="EMBL" id="JBIAZU010000003">
    <property type="protein sequence ID" value="MFF5290879.1"/>
    <property type="molecule type" value="Genomic_DNA"/>
</dbReference>
<dbReference type="Proteomes" id="UP001602245">
    <property type="component" value="Unassembled WGS sequence"/>
</dbReference>
<keyword evidence="2" id="KW-0812">Transmembrane</keyword>
<feature type="transmembrane region" description="Helical" evidence="2">
    <location>
        <begin position="14"/>
        <end position="36"/>
    </location>
</feature>
<evidence type="ECO:0000313" key="3">
    <source>
        <dbReference type="EMBL" id="MFF5290879.1"/>
    </source>
</evidence>
<comment type="caution">
    <text evidence="3">The sequence shown here is derived from an EMBL/GenBank/DDBJ whole genome shotgun (WGS) entry which is preliminary data.</text>
</comment>
<protein>
    <submittedName>
        <fullName evidence="3">Uncharacterized protein</fullName>
    </submittedName>
</protein>
<evidence type="ECO:0000256" key="1">
    <source>
        <dbReference type="SAM" id="MobiDB-lite"/>
    </source>
</evidence>